<dbReference type="InterPro" id="IPR026444">
    <property type="entry name" value="Secre_tail"/>
</dbReference>
<dbReference type="Proteomes" id="UP000435357">
    <property type="component" value="Unassembled WGS sequence"/>
</dbReference>
<dbReference type="NCBIfam" id="TIGR04183">
    <property type="entry name" value="Por_Secre_tail"/>
    <property type="match status" value="1"/>
</dbReference>
<evidence type="ECO:0000256" key="1">
    <source>
        <dbReference type="ARBA" id="ARBA00022729"/>
    </source>
</evidence>
<protein>
    <submittedName>
        <fullName evidence="3">T9SS type A sorting domain-containing protein</fullName>
    </submittedName>
</protein>
<organism evidence="3 4">
    <name type="scientific">Salibacter halophilus</name>
    <dbReference type="NCBI Taxonomy" id="1803916"/>
    <lineage>
        <taxon>Bacteria</taxon>
        <taxon>Pseudomonadati</taxon>
        <taxon>Bacteroidota</taxon>
        <taxon>Flavobacteriia</taxon>
        <taxon>Flavobacteriales</taxon>
        <taxon>Salibacteraceae</taxon>
        <taxon>Salibacter</taxon>
    </lineage>
</organism>
<evidence type="ECO:0000259" key="2">
    <source>
        <dbReference type="Pfam" id="PF18962"/>
    </source>
</evidence>
<comment type="caution">
    <text evidence="3">The sequence shown here is derived from an EMBL/GenBank/DDBJ whole genome shotgun (WGS) entry which is preliminary data.</text>
</comment>
<accession>A0A6N6M4M9</accession>
<evidence type="ECO:0000313" key="4">
    <source>
        <dbReference type="Proteomes" id="UP000435357"/>
    </source>
</evidence>
<dbReference type="OrthoDB" id="9805017at2"/>
<dbReference type="RefSeq" id="WP_151167611.1">
    <property type="nucleotide sequence ID" value="NZ_WACR01000005.1"/>
</dbReference>
<dbReference type="EMBL" id="WACR01000005">
    <property type="protein sequence ID" value="KAB1064439.1"/>
    <property type="molecule type" value="Genomic_DNA"/>
</dbReference>
<sequence length="329" mass="37189">MKNVLTLITLLIFAQLSIGQIVQSSCTAHDSIIEKYNDDADRLAVRKIERDSLSYIDNVEIPNQLSDTILNALLAVYNATSIPAWDSVIDRYEIHTFPNPNINKLLISADSSLAWMEQLQSGNSPSAHPLLDSLMTKYNFTLTSYYDFGGSWYLDDATFTSDSNYNITGLINLLDTTQEAEFRKMYFAGDGNDITSTINNDHVELIYSIGWGDCPAGCINRHYWKYKVYFDCRVEFISSYGDPVIPSSVGISTENQKVTVYPNPFNDRIKVTHNWSEPNFTLFDVTGKIVKSGVIENKQINNLNELPSGQYLLKITNSNQTIIRKIIKN</sequence>
<reference evidence="3 4" key="1">
    <citation type="submission" date="2019-09" db="EMBL/GenBank/DDBJ databases">
        <title>Genomes of Cryomorphaceae.</title>
        <authorList>
            <person name="Bowman J.P."/>
        </authorList>
    </citation>
    <scope>NUCLEOTIDE SEQUENCE [LARGE SCALE GENOMIC DNA]</scope>
    <source>
        <strain evidence="3 4">KCTC 52047</strain>
    </source>
</reference>
<dbReference type="AlphaFoldDB" id="A0A6N6M4M9"/>
<evidence type="ECO:0000313" key="3">
    <source>
        <dbReference type="EMBL" id="KAB1064439.1"/>
    </source>
</evidence>
<proteinExistence type="predicted"/>
<name>A0A6N6M4M9_9FLAO</name>
<keyword evidence="4" id="KW-1185">Reference proteome</keyword>
<dbReference type="Pfam" id="PF18962">
    <property type="entry name" value="Por_Secre_tail"/>
    <property type="match status" value="1"/>
</dbReference>
<gene>
    <name evidence="3" type="ORF">F3059_07000</name>
</gene>
<keyword evidence="1" id="KW-0732">Signal</keyword>
<feature type="domain" description="Secretion system C-terminal sorting" evidence="2">
    <location>
        <begin position="260"/>
        <end position="327"/>
    </location>
</feature>